<dbReference type="GO" id="GO:0061608">
    <property type="term" value="F:nuclear import signal receptor activity"/>
    <property type="evidence" value="ECO:0007669"/>
    <property type="project" value="InterPro"/>
</dbReference>
<dbReference type="GO" id="GO:0005634">
    <property type="term" value="C:nucleus"/>
    <property type="evidence" value="ECO:0007669"/>
    <property type="project" value="UniProtKB-ARBA"/>
</dbReference>
<accession>A0AAN6JQF4</accession>
<dbReference type="AlphaFoldDB" id="A0AAN6JQF4"/>
<keyword evidence="10" id="KW-1185">Reference proteome</keyword>
<evidence type="ECO:0000256" key="1">
    <source>
        <dbReference type="ARBA" id="ARBA00010394"/>
    </source>
</evidence>
<protein>
    <recommendedName>
        <fullName evidence="5">Importin subunit alpha</fullName>
    </recommendedName>
</protein>
<evidence type="ECO:0000256" key="5">
    <source>
        <dbReference type="PIRNR" id="PIRNR005673"/>
    </source>
</evidence>
<dbReference type="PROSITE" id="PS50176">
    <property type="entry name" value="ARM_REPEAT"/>
    <property type="match status" value="4"/>
</dbReference>
<dbReference type="Gene3D" id="1.20.5.690">
    <property type="entry name" value="Importin-alpha, importin-beta-binding domain"/>
    <property type="match status" value="1"/>
</dbReference>
<dbReference type="PROSITE" id="PS51214">
    <property type="entry name" value="IBB"/>
    <property type="match status" value="1"/>
</dbReference>
<feature type="repeat" description="ARM" evidence="6">
    <location>
        <begin position="129"/>
        <end position="171"/>
    </location>
</feature>
<dbReference type="InterPro" id="IPR016024">
    <property type="entry name" value="ARM-type_fold"/>
</dbReference>
<dbReference type="SMART" id="SM00185">
    <property type="entry name" value="ARM"/>
    <property type="match status" value="8"/>
</dbReference>
<name>A0AAN6JQF4_9BASI</name>
<dbReference type="InterPro" id="IPR036975">
    <property type="entry name" value="Importin-a_IBB_sf"/>
</dbReference>
<dbReference type="PANTHER" id="PTHR23316">
    <property type="entry name" value="IMPORTIN ALPHA"/>
    <property type="match status" value="1"/>
</dbReference>
<evidence type="ECO:0000256" key="7">
    <source>
        <dbReference type="SAM" id="MobiDB-lite"/>
    </source>
</evidence>
<dbReference type="GO" id="GO:0005737">
    <property type="term" value="C:cytoplasm"/>
    <property type="evidence" value="ECO:0007669"/>
    <property type="project" value="InterPro"/>
</dbReference>
<dbReference type="GO" id="GO:0006606">
    <property type="term" value="P:protein import into nucleus"/>
    <property type="evidence" value="ECO:0007669"/>
    <property type="project" value="InterPro"/>
</dbReference>
<keyword evidence="4 5" id="KW-0653">Protein transport</keyword>
<dbReference type="FunFam" id="1.25.10.10:FF:000021">
    <property type="entry name" value="Importin subunit alpha"/>
    <property type="match status" value="1"/>
</dbReference>
<dbReference type="InterPro" id="IPR002652">
    <property type="entry name" value="Importin-a_IBB"/>
</dbReference>
<dbReference type="Gene3D" id="1.25.10.10">
    <property type="entry name" value="Leucine-rich Repeat Variant"/>
    <property type="match status" value="1"/>
</dbReference>
<evidence type="ECO:0000259" key="8">
    <source>
        <dbReference type="PROSITE" id="PS51214"/>
    </source>
</evidence>
<feature type="repeat" description="ARM" evidence="6">
    <location>
        <begin position="298"/>
        <end position="340"/>
    </location>
</feature>
<organism evidence="9 10">
    <name type="scientific">Tilletia horrida</name>
    <dbReference type="NCBI Taxonomy" id="155126"/>
    <lineage>
        <taxon>Eukaryota</taxon>
        <taxon>Fungi</taxon>
        <taxon>Dikarya</taxon>
        <taxon>Basidiomycota</taxon>
        <taxon>Ustilaginomycotina</taxon>
        <taxon>Exobasidiomycetes</taxon>
        <taxon>Tilletiales</taxon>
        <taxon>Tilletiaceae</taxon>
        <taxon>Tilletia</taxon>
    </lineage>
</organism>
<dbReference type="Proteomes" id="UP001176521">
    <property type="component" value="Unassembled WGS sequence"/>
</dbReference>
<dbReference type="InterPro" id="IPR032413">
    <property type="entry name" value="Arm_3"/>
</dbReference>
<evidence type="ECO:0000256" key="6">
    <source>
        <dbReference type="PROSITE-ProRule" id="PRU00259"/>
    </source>
</evidence>
<dbReference type="InterPro" id="IPR024931">
    <property type="entry name" value="Importin_alpha"/>
</dbReference>
<dbReference type="EMBL" id="JAPDMQ010000249">
    <property type="protein sequence ID" value="KAK0529240.1"/>
    <property type="molecule type" value="Genomic_DNA"/>
</dbReference>
<reference evidence="9" key="1">
    <citation type="journal article" date="2023" name="PhytoFront">
        <title>Draft Genome Resources of Seven Strains of Tilletia horrida, Causal Agent of Kernel Smut of Rice.</title>
        <authorList>
            <person name="Khanal S."/>
            <person name="Antony Babu S."/>
            <person name="Zhou X.G."/>
        </authorList>
    </citation>
    <scope>NUCLEOTIDE SEQUENCE</scope>
    <source>
        <strain evidence="9">TX3</strain>
    </source>
</reference>
<sequence>MATTREQAVQRRQAAFKGKSQFASDELRRRREEAQVEIRRQKRDENLAKRRNLQSGPGSVSDTSFTDDDDADDDIDDEISALGSDQALAKMVQAIHSNSVDEQLQATMSFRKLLSKEKNPPIDKVIECNVVDTFVQFLSSPHAMLQFEAAWALTNIASGTAKHTQVVIQSGAVPHFVALLSSETEDVREQAVWALGNIAGDSPRCRDYVLSQGALGPLMSLLMENQKVGILRNATWTLSNFCRGKNPQPAWETISPALTVLTKLVYSMDVEILTDACWAISYLSDGSNDKIQAVIEAGLVRRLVDLLLHQSHSVQTPALRSIGNIVTGDDTQTQVVISSGALPALLALLNSPKDGIRKEACWTISNIAAGSSAQIQSLIDAGIFPPLINLLTSPDFRTAKEACWAVSNATSGGLTEPIQIRYLVECGCIPPLCKLLNSMDNKLIAVALDGLDNILKVGELDKEEAVKQGRVDATNVYAQLVEECGGMLTIHTLQQHQNEDIYQKTFHLMDKYFPEDEDEAIDGDQPATNEAGAFAFQSDAAAAPTGGFTFFSENNAPQQ</sequence>
<dbReference type="PIRSF" id="PIRSF005673">
    <property type="entry name" value="Importin_alpha"/>
    <property type="match status" value="1"/>
</dbReference>
<keyword evidence="3" id="KW-0677">Repeat</keyword>
<feature type="repeat" description="ARM" evidence="6">
    <location>
        <begin position="340"/>
        <end position="382"/>
    </location>
</feature>
<dbReference type="InterPro" id="IPR000225">
    <property type="entry name" value="Armadillo"/>
</dbReference>
<feature type="repeat" description="ARM" evidence="6">
    <location>
        <begin position="171"/>
        <end position="213"/>
    </location>
</feature>
<evidence type="ECO:0000256" key="2">
    <source>
        <dbReference type="ARBA" id="ARBA00022448"/>
    </source>
</evidence>
<dbReference type="Pfam" id="PF01749">
    <property type="entry name" value="IBB"/>
    <property type="match status" value="1"/>
</dbReference>
<feature type="domain" description="IBB" evidence="8">
    <location>
        <begin position="1"/>
        <end position="60"/>
    </location>
</feature>
<evidence type="ECO:0000313" key="10">
    <source>
        <dbReference type="Proteomes" id="UP001176521"/>
    </source>
</evidence>
<keyword evidence="2 5" id="KW-0813">Transport</keyword>
<dbReference type="InterPro" id="IPR011989">
    <property type="entry name" value="ARM-like"/>
</dbReference>
<comment type="similarity">
    <text evidence="1 5">Belongs to the importin alpha family.</text>
</comment>
<gene>
    <name evidence="9" type="primary">cut15_2</name>
    <name evidence="9" type="ORF">OC842_004306</name>
</gene>
<feature type="region of interest" description="Disordered" evidence="7">
    <location>
        <begin position="1"/>
        <end position="77"/>
    </location>
</feature>
<proteinExistence type="inferred from homology"/>
<feature type="compositionally biased region" description="Polar residues" evidence="7">
    <location>
        <begin position="53"/>
        <end position="64"/>
    </location>
</feature>
<evidence type="ECO:0000256" key="3">
    <source>
        <dbReference type="ARBA" id="ARBA00022737"/>
    </source>
</evidence>
<comment type="caution">
    <text evidence="9">The sequence shown here is derived from an EMBL/GenBank/DDBJ whole genome shotgun (WGS) entry which is preliminary data.</text>
</comment>
<feature type="compositionally biased region" description="Acidic residues" evidence="7">
    <location>
        <begin position="65"/>
        <end position="77"/>
    </location>
</feature>
<dbReference type="Pfam" id="PF00514">
    <property type="entry name" value="Arm"/>
    <property type="match status" value="8"/>
</dbReference>
<dbReference type="Pfam" id="PF16186">
    <property type="entry name" value="Arm_3"/>
    <property type="match status" value="1"/>
</dbReference>
<dbReference type="SUPFAM" id="SSF48371">
    <property type="entry name" value="ARM repeat"/>
    <property type="match status" value="1"/>
</dbReference>
<feature type="compositionally biased region" description="Basic and acidic residues" evidence="7">
    <location>
        <begin position="25"/>
        <end position="48"/>
    </location>
</feature>
<evidence type="ECO:0000313" key="9">
    <source>
        <dbReference type="EMBL" id="KAK0529240.1"/>
    </source>
</evidence>
<evidence type="ECO:0000256" key="4">
    <source>
        <dbReference type="ARBA" id="ARBA00022927"/>
    </source>
</evidence>